<feature type="region of interest" description="Disordered" evidence="1">
    <location>
        <begin position="12"/>
        <end position="42"/>
    </location>
</feature>
<organism evidence="2 3">
    <name type="scientific">Phytophthora fragariaefolia</name>
    <dbReference type="NCBI Taxonomy" id="1490495"/>
    <lineage>
        <taxon>Eukaryota</taxon>
        <taxon>Sar</taxon>
        <taxon>Stramenopiles</taxon>
        <taxon>Oomycota</taxon>
        <taxon>Peronosporomycetes</taxon>
        <taxon>Peronosporales</taxon>
        <taxon>Peronosporaceae</taxon>
        <taxon>Phytophthora</taxon>
    </lineage>
</organism>
<proteinExistence type="predicted"/>
<evidence type="ECO:0000313" key="2">
    <source>
        <dbReference type="EMBL" id="GMF39425.1"/>
    </source>
</evidence>
<gene>
    <name evidence="2" type="ORF">Pfra01_001169500</name>
</gene>
<protein>
    <submittedName>
        <fullName evidence="2">Unnamed protein product</fullName>
    </submittedName>
</protein>
<sequence length="127" mass="13811">MVAPVAHAAVRDGADVGRVQDQHHARPSHEADQQAGQGDTARVTACGEQQVANLNNVYFAKDDVQYLISYALLDKEGFKLAQRSGRRVVAAENGDAWRDVKMRYNVLVAPVTAATRHESPSDVIMAV</sequence>
<evidence type="ECO:0000256" key="1">
    <source>
        <dbReference type="SAM" id="MobiDB-lite"/>
    </source>
</evidence>
<dbReference type="AlphaFoldDB" id="A0A9W6XHM0"/>
<dbReference type="EMBL" id="BSXT01001171">
    <property type="protein sequence ID" value="GMF39425.1"/>
    <property type="molecule type" value="Genomic_DNA"/>
</dbReference>
<reference evidence="2" key="1">
    <citation type="submission" date="2023-04" db="EMBL/GenBank/DDBJ databases">
        <title>Phytophthora fragariaefolia NBRC 109709.</title>
        <authorList>
            <person name="Ichikawa N."/>
            <person name="Sato H."/>
            <person name="Tonouchi N."/>
        </authorList>
    </citation>
    <scope>NUCLEOTIDE SEQUENCE</scope>
    <source>
        <strain evidence="2">NBRC 109709</strain>
    </source>
</reference>
<feature type="compositionally biased region" description="Basic and acidic residues" evidence="1">
    <location>
        <begin position="12"/>
        <end position="32"/>
    </location>
</feature>
<name>A0A9W6XHM0_9STRA</name>
<dbReference type="Proteomes" id="UP001165121">
    <property type="component" value="Unassembled WGS sequence"/>
</dbReference>
<comment type="caution">
    <text evidence="2">The sequence shown here is derived from an EMBL/GenBank/DDBJ whole genome shotgun (WGS) entry which is preliminary data.</text>
</comment>
<keyword evidence="3" id="KW-1185">Reference proteome</keyword>
<accession>A0A9W6XHM0</accession>
<evidence type="ECO:0000313" key="3">
    <source>
        <dbReference type="Proteomes" id="UP001165121"/>
    </source>
</evidence>